<dbReference type="Proteomes" id="UP000465241">
    <property type="component" value="Unassembled WGS sequence"/>
</dbReference>
<evidence type="ECO:0000313" key="2">
    <source>
        <dbReference type="Proteomes" id="UP000465241"/>
    </source>
</evidence>
<reference evidence="1 2" key="1">
    <citation type="journal article" date="2019" name="Emerg. Microbes Infect.">
        <title>Comprehensive subspecies identification of 175 nontuberculous mycobacteria species based on 7547 genomic profiles.</title>
        <authorList>
            <person name="Matsumoto Y."/>
            <person name="Kinjo T."/>
            <person name="Motooka D."/>
            <person name="Nabeya D."/>
            <person name="Jung N."/>
            <person name="Uechi K."/>
            <person name="Horii T."/>
            <person name="Iida T."/>
            <person name="Fujita J."/>
            <person name="Nakamura S."/>
        </authorList>
    </citation>
    <scope>NUCLEOTIDE SEQUENCE [LARGE SCALE GENOMIC DNA]</scope>
    <source>
        <strain evidence="1 2">JCM 13392</strain>
    </source>
</reference>
<organism evidence="1 2">
    <name type="scientific">Mycolicibacterium murale</name>
    <dbReference type="NCBI Taxonomy" id="182220"/>
    <lineage>
        <taxon>Bacteria</taxon>
        <taxon>Bacillati</taxon>
        <taxon>Actinomycetota</taxon>
        <taxon>Actinomycetes</taxon>
        <taxon>Mycobacteriales</taxon>
        <taxon>Mycobacteriaceae</taxon>
        <taxon>Mycolicibacterium</taxon>
    </lineage>
</organism>
<dbReference type="EMBL" id="BLKT01000003">
    <property type="protein sequence ID" value="GFG58750.1"/>
    <property type="molecule type" value="Genomic_DNA"/>
</dbReference>
<evidence type="ECO:0000313" key="1">
    <source>
        <dbReference type="EMBL" id="GFG58750.1"/>
    </source>
</evidence>
<comment type="caution">
    <text evidence="1">The sequence shown here is derived from an EMBL/GenBank/DDBJ whole genome shotgun (WGS) entry which is preliminary data.</text>
</comment>
<protein>
    <submittedName>
        <fullName evidence="1">Uncharacterized protein</fullName>
    </submittedName>
</protein>
<dbReference type="AlphaFoldDB" id="A0A7I9WN40"/>
<proteinExistence type="predicted"/>
<name>A0A7I9WN40_9MYCO</name>
<accession>A0A7I9WN40</accession>
<sequence>MDSFSGSTPDAPVPDVIINDYGYARHGFRLEDCSLNLAFSRALGELRDNGVVLRILQGYALDASNVTIPSL</sequence>
<gene>
    <name evidence="1" type="ORF">MMUR_28860</name>
</gene>
<keyword evidence="2" id="KW-1185">Reference proteome</keyword>